<dbReference type="InterPro" id="IPR013766">
    <property type="entry name" value="Thioredoxin_domain"/>
</dbReference>
<evidence type="ECO:0000256" key="1">
    <source>
        <dbReference type="ARBA" id="ARBA00004196"/>
    </source>
</evidence>
<keyword evidence="4" id="KW-0676">Redox-active center</keyword>
<comment type="subcellular location">
    <subcellularLocation>
        <location evidence="1">Cell envelope</location>
    </subcellularLocation>
</comment>
<reference evidence="6 7" key="1">
    <citation type="submission" date="2019-08" db="EMBL/GenBank/DDBJ databases">
        <title>Phlebobacter frassis gen. nov. sp. nov., a new member of family Sphingobacteriaceae isolated from sand fly rearing media.</title>
        <authorList>
            <person name="Kakumanu M.L."/>
            <person name="Marayati B.F."/>
            <person name="Wada-Katsumata A."/>
            <person name="Wasserberg G."/>
            <person name="Schal C."/>
            <person name="Apperson C.S."/>
            <person name="Ponnusamy L."/>
        </authorList>
    </citation>
    <scope>NUCLEOTIDE SEQUENCE [LARGE SCALE GENOMIC DNA]</scope>
    <source>
        <strain evidence="6 7">SSI9</strain>
    </source>
</reference>
<dbReference type="EMBL" id="VTAV01000005">
    <property type="protein sequence ID" value="TYR36336.1"/>
    <property type="molecule type" value="Genomic_DNA"/>
</dbReference>
<dbReference type="InterPro" id="IPR036249">
    <property type="entry name" value="Thioredoxin-like_sf"/>
</dbReference>
<dbReference type="GO" id="GO:0017004">
    <property type="term" value="P:cytochrome complex assembly"/>
    <property type="evidence" value="ECO:0007669"/>
    <property type="project" value="UniProtKB-KW"/>
</dbReference>
<sequence length="437" mass="50136">MRYLITISMILAFILLKAQSELVNVDVGDEVPEVVLYDIYDRTDRSMNVNKLSNEKLIIIDFWATWCGACLAAMPKLDSIVEQYPNDMEVITVTYEDKERVLNFLKKRTDQGQYVSNAPKLFADTVLSSLFPHRIIPHYVWIKDNRVVAITEEVNLEQVEIALCGEYPTLPKKVDRTLALYDRSKTSLLDLLSGEQGNRLSSAMSGYSFFTKFNPALGYNGGYQSVIDSFGYRRITVTNMNLMSLYRLAFGKMKTYINDGAVEINSKDTLLIRTDVSGSKARPIIENRSFCYEIRYREDLPMDLFDKMQQDLRFEFPQFIPSIETRLDTCLVLECTDRNLAKQLETTGFSMPSYNIEDYCVRVRNGTMGGFRTTLEAIFYRYKQIAVVDHTGITNDIDIDLCGDLYSEEGLNKALAKYGLRVSRKLVHHNCLVIIDR</sequence>
<dbReference type="Pfam" id="PF00085">
    <property type="entry name" value="Thioredoxin"/>
    <property type="match status" value="1"/>
</dbReference>
<dbReference type="RefSeq" id="WP_148919187.1">
    <property type="nucleotide sequence ID" value="NZ_VTAV01000005.1"/>
</dbReference>
<evidence type="ECO:0000259" key="5">
    <source>
        <dbReference type="PROSITE" id="PS51352"/>
    </source>
</evidence>
<keyword evidence="3" id="KW-1015">Disulfide bond</keyword>
<accession>A0A5D4H6E9</accession>
<keyword evidence="7" id="KW-1185">Reference proteome</keyword>
<dbReference type="Proteomes" id="UP000322362">
    <property type="component" value="Unassembled WGS sequence"/>
</dbReference>
<evidence type="ECO:0000313" key="6">
    <source>
        <dbReference type="EMBL" id="TYR36336.1"/>
    </source>
</evidence>
<name>A0A5D4H6E9_9SPHI</name>
<protein>
    <submittedName>
        <fullName evidence="6">TlpA family protein disulfide reductase</fullName>
    </submittedName>
</protein>
<dbReference type="PROSITE" id="PS51352">
    <property type="entry name" value="THIOREDOXIN_2"/>
    <property type="match status" value="1"/>
</dbReference>
<dbReference type="SUPFAM" id="SSF52833">
    <property type="entry name" value="Thioredoxin-like"/>
    <property type="match status" value="1"/>
</dbReference>
<dbReference type="PANTHER" id="PTHR42852">
    <property type="entry name" value="THIOL:DISULFIDE INTERCHANGE PROTEIN DSBE"/>
    <property type="match status" value="1"/>
</dbReference>
<feature type="domain" description="Thioredoxin" evidence="5">
    <location>
        <begin position="25"/>
        <end position="168"/>
    </location>
</feature>
<keyword evidence="2" id="KW-0201">Cytochrome c-type biogenesis</keyword>
<evidence type="ECO:0000313" key="7">
    <source>
        <dbReference type="Proteomes" id="UP000322362"/>
    </source>
</evidence>
<comment type="caution">
    <text evidence="6">The sequence shown here is derived from an EMBL/GenBank/DDBJ whole genome shotgun (WGS) entry which is preliminary data.</text>
</comment>
<evidence type="ECO:0000256" key="2">
    <source>
        <dbReference type="ARBA" id="ARBA00022748"/>
    </source>
</evidence>
<proteinExistence type="predicted"/>
<dbReference type="AlphaFoldDB" id="A0A5D4H6E9"/>
<dbReference type="CDD" id="cd02966">
    <property type="entry name" value="TlpA_like_family"/>
    <property type="match status" value="1"/>
</dbReference>
<evidence type="ECO:0000256" key="4">
    <source>
        <dbReference type="ARBA" id="ARBA00023284"/>
    </source>
</evidence>
<dbReference type="Gene3D" id="3.40.30.10">
    <property type="entry name" value="Glutaredoxin"/>
    <property type="match status" value="1"/>
</dbReference>
<dbReference type="PANTHER" id="PTHR42852:SF6">
    <property type="entry name" value="THIOL:DISULFIDE INTERCHANGE PROTEIN DSBE"/>
    <property type="match status" value="1"/>
</dbReference>
<dbReference type="InterPro" id="IPR050553">
    <property type="entry name" value="Thioredoxin_ResA/DsbE_sf"/>
</dbReference>
<evidence type="ECO:0000256" key="3">
    <source>
        <dbReference type="ARBA" id="ARBA00023157"/>
    </source>
</evidence>
<gene>
    <name evidence="6" type="ORF">FXV77_10535</name>
</gene>
<dbReference type="GO" id="GO:0030313">
    <property type="term" value="C:cell envelope"/>
    <property type="evidence" value="ECO:0007669"/>
    <property type="project" value="UniProtKB-SubCell"/>
</dbReference>
<organism evidence="6 7">
    <name type="scientific">Sphingobacterium phlebotomi</name>
    <dbReference type="NCBI Taxonomy" id="2605433"/>
    <lineage>
        <taxon>Bacteria</taxon>
        <taxon>Pseudomonadati</taxon>
        <taxon>Bacteroidota</taxon>
        <taxon>Sphingobacteriia</taxon>
        <taxon>Sphingobacteriales</taxon>
        <taxon>Sphingobacteriaceae</taxon>
        <taxon>Sphingobacterium</taxon>
    </lineage>
</organism>